<feature type="transmembrane region" description="Helical" evidence="1">
    <location>
        <begin position="6"/>
        <end position="26"/>
    </location>
</feature>
<evidence type="ECO:0000259" key="2">
    <source>
        <dbReference type="PROSITE" id="PS51677"/>
    </source>
</evidence>
<keyword evidence="4" id="KW-1185">Reference proteome</keyword>
<evidence type="ECO:0000256" key="1">
    <source>
        <dbReference type="SAM" id="Phobius"/>
    </source>
</evidence>
<dbReference type="PANTHER" id="PTHR10587:SF137">
    <property type="entry name" value="4-DEOXY-4-FORMAMIDO-L-ARABINOSE-PHOSPHOUNDECAPRENOL DEFORMYLASE ARND-RELATED"/>
    <property type="match status" value="1"/>
</dbReference>
<feature type="domain" description="NodB homology" evidence="2">
    <location>
        <begin position="38"/>
        <end position="224"/>
    </location>
</feature>
<dbReference type="GO" id="GO:0005975">
    <property type="term" value="P:carbohydrate metabolic process"/>
    <property type="evidence" value="ECO:0007669"/>
    <property type="project" value="InterPro"/>
</dbReference>
<name>A0AA95JAM2_9BACL</name>
<gene>
    <name evidence="3" type="ORF">P0Y55_11070</name>
</gene>
<dbReference type="Pfam" id="PF22790">
    <property type="entry name" value="YkoP"/>
    <property type="match status" value="1"/>
</dbReference>
<proteinExistence type="predicted"/>
<dbReference type="Gene3D" id="3.20.20.370">
    <property type="entry name" value="Glycoside hydrolase/deacetylase"/>
    <property type="match status" value="1"/>
</dbReference>
<dbReference type="Proteomes" id="UP001178662">
    <property type="component" value="Chromosome"/>
</dbReference>
<keyword evidence="1" id="KW-0472">Membrane</keyword>
<keyword evidence="1" id="KW-0812">Transmembrane</keyword>
<accession>A0AA95JAM2</accession>
<dbReference type="SUPFAM" id="SSF88713">
    <property type="entry name" value="Glycoside hydrolase/deacetylase"/>
    <property type="match status" value="1"/>
</dbReference>
<dbReference type="AlphaFoldDB" id="A0AA95JAM2"/>
<dbReference type="InterPro" id="IPR011330">
    <property type="entry name" value="Glyco_hydro/deAcase_b/a-brl"/>
</dbReference>
<dbReference type="InterPro" id="IPR002509">
    <property type="entry name" value="NODB_dom"/>
</dbReference>
<dbReference type="Pfam" id="PF01522">
    <property type="entry name" value="Polysacc_deac_1"/>
    <property type="match status" value="1"/>
</dbReference>
<reference evidence="3" key="1">
    <citation type="submission" date="2023-03" db="EMBL/GenBank/DDBJ databases">
        <title>Andean soil-derived lignocellulolytic bacterial consortium as a source of novel taxa and putative plastic-active enzymes.</title>
        <authorList>
            <person name="Diaz-Garcia L."/>
            <person name="Chuvochina M."/>
            <person name="Feuerriegel G."/>
            <person name="Bunk B."/>
            <person name="Sproer C."/>
            <person name="Streit W.R."/>
            <person name="Rodriguez L.M."/>
            <person name="Overmann J."/>
            <person name="Jimenez D.J."/>
        </authorList>
    </citation>
    <scope>NUCLEOTIDE SEQUENCE</scope>
    <source>
        <strain evidence="3">MAG 2441</strain>
    </source>
</reference>
<organism evidence="3 4">
    <name type="scientific">Candidatus Cohnella colombiensis</name>
    <dbReference type="NCBI Taxonomy" id="3121368"/>
    <lineage>
        <taxon>Bacteria</taxon>
        <taxon>Bacillati</taxon>
        <taxon>Bacillota</taxon>
        <taxon>Bacilli</taxon>
        <taxon>Bacillales</taxon>
        <taxon>Paenibacillaceae</taxon>
        <taxon>Cohnella</taxon>
    </lineage>
</organism>
<evidence type="ECO:0000313" key="4">
    <source>
        <dbReference type="Proteomes" id="UP001178662"/>
    </source>
</evidence>
<sequence>MELILVLGFYFLTFYAFLPAIISRIFGFRVFLKGKTDREIALTFDDGPDPLYTPKLLDLLKEHDVKATFFVVGENAERYPEIVARIHEEGHVLGIHNYVHHSNWLMRPKTVKRSIHKTSDVIKDITGTRPMYYRPPWGIMNVFDYANLGYLQIVLWTSMFGDWRQKIGAEKLYKRMRRKLKPGQVFLLHDCGSTFGADRDAPANTIAALERILQDGHQLGYRFVGIDQMIELTEHRKKMRKERASSQIAASDRMGKEAQLQVSHVKNNKPTIGPLKKVVVYFWLLYEKLFHLVFRLKPVGDRGYFNYRIRKYAGPPIDLEGDTTLRSGNYVMELHFDNEKLFELGMNSRSPLQIGIKIVREMQHALPDFARALGPAPNGEKVVALYGVSMIHRGSESLGYQTFDLPRGLFSWMTNIYLRILMRVIHPAGNERVREKGQTLSPRMLIMPRDILLNWANETESLRRPNRKSQSTIG</sequence>
<dbReference type="PROSITE" id="PS51677">
    <property type="entry name" value="NODB"/>
    <property type="match status" value="1"/>
</dbReference>
<dbReference type="EMBL" id="CP119317">
    <property type="protein sequence ID" value="WEK53136.1"/>
    <property type="molecule type" value="Genomic_DNA"/>
</dbReference>
<protein>
    <submittedName>
        <fullName evidence="3">Polysaccharide deacetylase family protein</fullName>
    </submittedName>
</protein>
<dbReference type="PANTHER" id="PTHR10587">
    <property type="entry name" value="GLYCOSYL TRANSFERASE-RELATED"/>
    <property type="match status" value="1"/>
</dbReference>
<keyword evidence="1" id="KW-1133">Transmembrane helix</keyword>
<evidence type="ECO:0000313" key="3">
    <source>
        <dbReference type="EMBL" id="WEK53136.1"/>
    </source>
</evidence>
<dbReference type="CDD" id="cd10959">
    <property type="entry name" value="CE4_NodB_like_3"/>
    <property type="match status" value="1"/>
</dbReference>
<dbReference type="InterPro" id="IPR050248">
    <property type="entry name" value="Polysacc_deacetylase_ArnD"/>
</dbReference>
<dbReference type="InterPro" id="IPR054467">
    <property type="entry name" value="YkoP-like_dom"/>
</dbReference>
<dbReference type="GO" id="GO:0016810">
    <property type="term" value="F:hydrolase activity, acting on carbon-nitrogen (but not peptide) bonds"/>
    <property type="evidence" value="ECO:0007669"/>
    <property type="project" value="InterPro"/>
</dbReference>